<name>A0A381Z5V4_9ZZZZ</name>
<accession>A0A381Z5V4</accession>
<feature type="compositionally biased region" description="Basic and acidic residues" evidence="1">
    <location>
        <begin position="14"/>
        <end position="35"/>
    </location>
</feature>
<feature type="region of interest" description="Disordered" evidence="1">
    <location>
        <begin position="1"/>
        <end position="35"/>
    </location>
</feature>
<gene>
    <name evidence="2" type="ORF">METZ01_LOCUS137388</name>
</gene>
<dbReference type="EMBL" id="UINC01020036">
    <property type="protein sequence ID" value="SVA84534.1"/>
    <property type="molecule type" value="Genomic_DNA"/>
</dbReference>
<protein>
    <submittedName>
        <fullName evidence="2">Uncharacterized protein</fullName>
    </submittedName>
</protein>
<reference evidence="2" key="1">
    <citation type="submission" date="2018-05" db="EMBL/GenBank/DDBJ databases">
        <authorList>
            <person name="Lanie J.A."/>
            <person name="Ng W.-L."/>
            <person name="Kazmierczak K.M."/>
            <person name="Andrzejewski T.M."/>
            <person name="Davidsen T.M."/>
            <person name="Wayne K.J."/>
            <person name="Tettelin H."/>
            <person name="Glass J.I."/>
            <person name="Rusch D."/>
            <person name="Podicherti R."/>
            <person name="Tsui H.-C.T."/>
            <person name="Winkler M.E."/>
        </authorList>
    </citation>
    <scope>NUCLEOTIDE SEQUENCE</scope>
</reference>
<evidence type="ECO:0000313" key="2">
    <source>
        <dbReference type="EMBL" id="SVA84534.1"/>
    </source>
</evidence>
<proteinExistence type="predicted"/>
<organism evidence="2">
    <name type="scientific">marine metagenome</name>
    <dbReference type="NCBI Taxonomy" id="408172"/>
    <lineage>
        <taxon>unclassified sequences</taxon>
        <taxon>metagenomes</taxon>
        <taxon>ecological metagenomes</taxon>
    </lineage>
</organism>
<dbReference type="AlphaFoldDB" id="A0A381Z5V4"/>
<evidence type="ECO:0000256" key="1">
    <source>
        <dbReference type="SAM" id="MobiDB-lite"/>
    </source>
</evidence>
<sequence>MELLYSLDSSWEPIPDKSKRWSRKPDADEVADGEKSSEHWIERVVTERWGYAKLDPFDEDHPEAHGYYLISEPDIGQSTLRIYYRHWESDAPITERVSMLIEGGSTGAQIAYREFLTEKSLALIDFELRDEEYLQLVSEIRELELEEHSSLTFKFGDVTAYWVPFPWNIDDGRFYLFRDGQRITKSGEELPPKSMDSEFPTINLNHDVCKRADAEKYFQNLCRPDKADD</sequence>